<dbReference type="AlphaFoldDB" id="A0AAV7J2R8"/>
<evidence type="ECO:0000313" key="1">
    <source>
        <dbReference type="EMBL" id="KAH0564150.1"/>
    </source>
</evidence>
<keyword evidence="2" id="KW-1185">Reference proteome</keyword>
<organism evidence="1 2">
    <name type="scientific">Cotesia glomerata</name>
    <name type="common">Lepidopteran parasitic wasp</name>
    <name type="synonym">Apanteles glomeratus</name>
    <dbReference type="NCBI Taxonomy" id="32391"/>
    <lineage>
        <taxon>Eukaryota</taxon>
        <taxon>Metazoa</taxon>
        <taxon>Ecdysozoa</taxon>
        <taxon>Arthropoda</taxon>
        <taxon>Hexapoda</taxon>
        <taxon>Insecta</taxon>
        <taxon>Pterygota</taxon>
        <taxon>Neoptera</taxon>
        <taxon>Endopterygota</taxon>
        <taxon>Hymenoptera</taxon>
        <taxon>Apocrita</taxon>
        <taxon>Ichneumonoidea</taxon>
        <taxon>Braconidae</taxon>
        <taxon>Microgastrinae</taxon>
        <taxon>Cotesia</taxon>
    </lineage>
</organism>
<gene>
    <name evidence="1" type="ORF">KQX54_009761</name>
</gene>
<dbReference type="EMBL" id="JAHXZJ010000002">
    <property type="protein sequence ID" value="KAH0564150.1"/>
    <property type="molecule type" value="Genomic_DNA"/>
</dbReference>
<protein>
    <submittedName>
        <fullName evidence="1">Uncharacterized protein</fullName>
    </submittedName>
</protein>
<proteinExistence type="predicted"/>
<dbReference type="Proteomes" id="UP000826195">
    <property type="component" value="Unassembled WGS sequence"/>
</dbReference>
<evidence type="ECO:0000313" key="2">
    <source>
        <dbReference type="Proteomes" id="UP000826195"/>
    </source>
</evidence>
<sequence length="205" mass="23227">MWNRSCWQSVIETFRDLTIVSRSRLSSFGCPSWGIVKGNSPLSPTIRYPRRTRANLRLRLNLRLFSSLPAGPRLAPQSPQSSLCRNEKFILSIPGGRVPDDRPLNPPRTWMLDVDVSSTQIPGNPLGPLLLCHRTCTPFHYPRGREELYLRCSWRCLELGVQLTTSIVPHTLETTRKLQTPLLTCTSPTTLFMKLLSGSRTISEI</sequence>
<reference evidence="1 2" key="1">
    <citation type="journal article" date="2021" name="J. Hered.">
        <title>A chromosome-level genome assembly of the parasitoid wasp, Cotesia glomerata (Hymenoptera: Braconidae).</title>
        <authorList>
            <person name="Pinto B.J."/>
            <person name="Weis J.J."/>
            <person name="Gamble T."/>
            <person name="Ode P.J."/>
            <person name="Paul R."/>
            <person name="Zaspel J.M."/>
        </authorList>
    </citation>
    <scope>NUCLEOTIDE SEQUENCE [LARGE SCALE GENOMIC DNA]</scope>
    <source>
        <strain evidence="1">CgM1</strain>
    </source>
</reference>
<comment type="caution">
    <text evidence="1">The sequence shown here is derived from an EMBL/GenBank/DDBJ whole genome shotgun (WGS) entry which is preliminary data.</text>
</comment>
<name>A0AAV7J2R8_COTGL</name>
<accession>A0AAV7J2R8</accession>